<keyword evidence="2" id="KW-1185">Reference proteome</keyword>
<evidence type="ECO:0000313" key="1">
    <source>
        <dbReference type="EMBL" id="EHK43552.1"/>
    </source>
</evidence>
<protein>
    <submittedName>
        <fullName evidence="1">Uncharacterized protein</fullName>
    </submittedName>
</protein>
<organism evidence="1 2">
    <name type="scientific">Hypocrea atroviridis (strain ATCC 20476 / IMI 206040)</name>
    <name type="common">Trichoderma atroviride</name>
    <dbReference type="NCBI Taxonomy" id="452589"/>
    <lineage>
        <taxon>Eukaryota</taxon>
        <taxon>Fungi</taxon>
        <taxon>Dikarya</taxon>
        <taxon>Ascomycota</taxon>
        <taxon>Pezizomycotina</taxon>
        <taxon>Sordariomycetes</taxon>
        <taxon>Hypocreomycetidae</taxon>
        <taxon>Hypocreales</taxon>
        <taxon>Hypocreaceae</taxon>
        <taxon>Trichoderma</taxon>
    </lineage>
</organism>
<reference evidence="1 2" key="1">
    <citation type="journal article" date="2011" name="Genome Biol.">
        <title>Comparative genome sequence analysis underscores mycoparasitism as the ancestral life style of Trichoderma.</title>
        <authorList>
            <person name="Kubicek C.P."/>
            <person name="Herrera-Estrella A."/>
            <person name="Seidl-Seiboth V."/>
            <person name="Martinez D.A."/>
            <person name="Druzhinina I.S."/>
            <person name="Thon M."/>
            <person name="Zeilinger S."/>
            <person name="Casas-Flores S."/>
            <person name="Horwitz B.A."/>
            <person name="Mukherjee P.K."/>
            <person name="Mukherjee M."/>
            <person name="Kredics L."/>
            <person name="Alcaraz L.D."/>
            <person name="Aerts A."/>
            <person name="Antal Z."/>
            <person name="Atanasova L."/>
            <person name="Cervantes-Badillo M.G."/>
            <person name="Challacombe J."/>
            <person name="Chertkov O."/>
            <person name="McCluskey K."/>
            <person name="Coulpier F."/>
            <person name="Deshpande N."/>
            <person name="von Doehren H."/>
            <person name="Ebbole D.J."/>
            <person name="Esquivel-Naranjo E.U."/>
            <person name="Fekete E."/>
            <person name="Flipphi M."/>
            <person name="Glaser F."/>
            <person name="Gomez-Rodriguez E.Y."/>
            <person name="Gruber S."/>
            <person name="Han C."/>
            <person name="Henrissat B."/>
            <person name="Hermosa R."/>
            <person name="Hernandez-Onate M."/>
            <person name="Karaffa L."/>
            <person name="Kosti I."/>
            <person name="Le Crom S."/>
            <person name="Lindquist E."/>
            <person name="Lucas S."/>
            <person name="Luebeck M."/>
            <person name="Luebeck P.S."/>
            <person name="Margeot A."/>
            <person name="Metz B."/>
            <person name="Misra M."/>
            <person name="Nevalainen H."/>
            <person name="Omann M."/>
            <person name="Packer N."/>
            <person name="Perrone G."/>
            <person name="Uresti-Rivera E.E."/>
            <person name="Salamov A."/>
            <person name="Schmoll M."/>
            <person name="Seiboth B."/>
            <person name="Shapiro H."/>
            <person name="Sukno S."/>
            <person name="Tamayo-Ramos J.A."/>
            <person name="Tisch D."/>
            <person name="Wiest A."/>
            <person name="Wilkinson H.H."/>
            <person name="Zhang M."/>
            <person name="Coutinho P.M."/>
            <person name="Kenerley C.M."/>
            <person name="Monte E."/>
            <person name="Baker S.E."/>
            <person name="Grigoriev I.V."/>
        </authorList>
    </citation>
    <scope>NUCLEOTIDE SEQUENCE [LARGE SCALE GENOMIC DNA]</scope>
    <source>
        <strain evidence="2">ATCC 20476 / IMI 206040</strain>
    </source>
</reference>
<dbReference type="HOGENOM" id="CLU_3050614_0_0_1"/>
<gene>
    <name evidence="1" type="ORF">TRIATDRAFT_258660</name>
</gene>
<comment type="caution">
    <text evidence="1">The sequence shown here is derived from an EMBL/GenBank/DDBJ whole genome shotgun (WGS) entry which is preliminary data.</text>
</comment>
<dbReference type="AlphaFoldDB" id="G9P2T8"/>
<dbReference type="EMBL" id="ABDG02000026">
    <property type="protein sequence ID" value="EHK43552.1"/>
    <property type="molecule type" value="Genomic_DNA"/>
</dbReference>
<dbReference type="Proteomes" id="UP000005426">
    <property type="component" value="Unassembled WGS sequence"/>
</dbReference>
<proteinExistence type="predicted"/>
<name>G9P2T8_HYPAI</name>
<sequence length="54" mass="5967">MLLYPTQDSPSHMPTDLLPSASATAFEANLMRQGDGRRCRAGLTRLSRSTARLF</sequence>
<evidence type="ECO:0000313" key="2">
    <source>
        <dbReference type="Proteomes" id="UP000005426"/>
    </source>
</evidence>
<accession>G9P2T8</accession>